<proteinExistence type="predicted"/>
<dbReference type="CDD" id="cd07247">
    <property type="entry name" value="SgaA_N_like"/>
    <property type="match status" value="2"/>
</dbReference>
<reference evidence="2 3" key="1">
    <citation type="journal article" date="2012" name="Stand. Genomic Sci.">
        <title>Genome sequence of the soil bacterium Saccharomonospora azurea type strain (NA-128(T)).</title>
        <authorList>
            <person name="Klenk H.P."/>
            <person name="Held B."/>
            <person name="Lucas S."/>
            <person name="Lapidus A."/>
            <person name="Copeland A."/>
            <person name="Hammon N."/>
            <person name="Pitluck S."/>
            <person name="Goodwin L.A."/>
            <person name="Han C."/>
            <person name="Tapia R."/>
            <person name="Brambilla E.M."/>
            <person name="Potter G."/>
            <person name="Land M."/>
            <person name="Ivanova N."/>
            <person name="Rohde M."/>
            <person name="Goker M."/>
            <person name="Detter J.C."/>
            <person name="Kyrpides N.C."/>
            <person name="Woyke T."/>
        </authorList>
    </citation>
    <scope>NUCLEOTIDE SEQUENCE [LARGE SCALE GENOMIC DNA]</scope>
    <source>
        <strain evidence="2 3">NA-128</strain>
    </source>
</reference>
<dbReference type="Pfam" id="PF00903">
    <property type="entry name" value="Glyoxalase"/>
    <property type="match status" value="2"/>
</dbReference>
<dbReference type="PANTHER" id="PTHR33993:SF10">
    <property type="entry name" value="CONSERVED PROTEIN"/>
    <property type="match status" value="1"/>
</dbReference>
<accession>H8G5V4</accession>
<keyword evidence="3" id="KW-1185">Reference proteome</keyword>
<dbReference type="InterPro" id="IPR029068">
    <property type="entry name" value="Glyas_Bleomycin-R_OHBP_Dase"/>
</dbReference>
<dbReference type="PROSITE" id="PS51819">
    <property type="entry name" value="VOC"/>
    <property type="match status" value="2"/>
</dbReference>
<dbReference type="EMBL" id="CM001466">
    <property type="protein sequence ID" value="EHY90266.1"/>
    <property type="molecule type" value="Genomic_DNA"/>
</dbReference>
<dbReference type="RefSeq" id="WP_005443558.1">
    <property type="nucleotide sequence ID" value="NZ_CM001466.1"/>
</dbReference>
<feature type="domain" description="VOC" evidence="1">
    <location>
        <begin position="12"/>
        <end position="126"/>
    </location>
</feature>
<dbReference type="GO" id="GO:0016829">
    <property type="term" value="F:lyase activity"/>
    <property type="evidence" value="ECO:0007669"/>
    <property type="project" value="UniProtKB-KW"/>
</dbReference>
<dbReference type="InterPro" id="IPR052164">
    <property type="entry name" value="Anthracycline_SecMetBiosynth"/>
</dbReference>
<sequence length="264" mass="28051">MTVRDTAYPDGTPCWIDLMVPDPRRAMDFYGALFGWDFADQGDEAGNYLLCSVDGHLVSGLGASAPRQEAPTVWTTYLATSDVDASAAAVTDAGGRVLTGPLDVLTEGRMAIASDPTGAVFGLWQAGRTIGAQLTGTPSALVWNECLTRDFDVARALYERVFGLGTQLMEDEDVPYATLRVGDRIVGGIGRLPDDVPADVPPHWMTYFGVTDTDATVTRVTELGGSVVSPPTDSPYGRMAAVADNQGVAFSVITVSAEPDPERR</sequence>
<dbReference type="AlphaFoldDB" id="H8G5V4"/>
<evidence type="ECO:0000313" key="2">
    <source>
        <dbReference type="EMBL" id="EHY90266.1"/>
    </source>
</evidence>
<dbReference type="OrthoDB" id="9793039at2"/>
<keyword evidence="2" id="KW-0456">Lyase</keyword>
<dbReference type="PANTHER" id="PTHR33993">
    <property type="entry name" value="GLYOXALASE-RELATED"/>
    <property type="match status" value="1"/>
</dbReference>
<feature type="domain" description="VOC" evidence="1">
    <location>
        <begin position="140"/>
        <end position="255"/>
    </location>
</feature>
<protein>
    <submittedName>
        <fullName evidence="2">Lactoylglutathione lyase family protein</fullName>
    </submittedName>
</protein>
<organism evidence="2 3">
    <name type="scientific">Saccharomonospora azurea NA-128</name>
    <dbReference type="NCBI Taxonomy" id="882081"/>
    <lineage>
        <taxon>Bacteria</taxon>
        <taxon>Bacillati</taxon>
        <taxon>Actinomycetota</taxon>
        <taxon>Actinomycetes</taxon>
        <taxon>Pseudonocardiales</taxon>
        <taxon>Pseudonocardiaceae</taxon>
        <taxon>Saccharomonospora</taxon>
    </lineage>
</organism>
<dbReference type="InterPro" id="IPR037523">
    <property type="entry name" value="VOC_core"/>
</dbReference>
<evidence type="ECO:0000313" key="3">
    <source>
        <dbReference type="Proteomes" id="UP000004705"/>
    </source>
</evidence>
<dbReference type="Proteomes" id="UP000004705">
    <property type="component" value="Chromosome"/>
</dbReference>
<evidence type="ECO:0000259" key="1">
    <source>
        <dbReference type="PROSITE" id="PS51819"/>
    </source>
</evidence>
<dbReference type="SUPFAM" id="SSF54593">
    <property type="entry name" value="Glyoxalase/Bleomycin resistance protein/Dihydroxybiphenyl dioxygenase"/>
    <property type="match status" value="2"/>
</dbReference>
<dbReference type="Gene3D" id="3.10.180.10">
    <property type="entry name" value="2,3-Dihydroxybiphenyl 1,2-Dioxygenase, domain 1"/>
    <property type="match status" value="2"/>
</dbReference>
<name>H8G5V4_9PSEU</name>
<dbReference type="HOGENOM" id="CLU_069623_0_0_11"/>
<gene>
    <name evidence="2" type="ORF">SacazDRAFT_03392</name>
</gene>
<dbReference type="InterPro" id="IPR004360">
    <property type="entry name" value="Glyas_Fos-R_dOase_dom"/>
</dbReference>